<keyword evidence="3" id="KW-1185">Reference proteome</keyword>
<comment type="caution">
    <text evidence="2">The sequence shown here is derived from an EMBL/GenBank/DDBJ whole genome shotgun (WGS) entry which is preliminary data.</text>
</comment>
<dbReference type="InterPro" id="IPR046748">
    <property type="entry name" value="HipA_2"/>
</dbReference>
<organism evidence="2 3">
    <name type="scientific">Roseibacillus persicicus</name>
    <dbReference type="NCBI Taxonomy" id="454148"/>
    <lineage>
        <taxon>Bacteria</taxon>
        <taxon>Pseudomonadati</taxon>
        <taxon>Verrucomicrobiota</taxon>
        <taxon>Verrucomicrobiia</taxon>
        <taxon>Verrucomicrobiales</taxon>
        <taxon>Verrucomicrobiaceae</taxon>
        <taxon>Roseibacillus</taxon>
    </lineage>
</organism>
<evidence type="ECO:0000313" key="3">
    <source>
        <dbReference type="Proteomes" id="UP000644507"/>
    </source>
</evidence>
<dbReference type="AlphaFoldDB" id="A0A918TMV1"/>
<evidence type="ECO:0000259" key="1">
    <source>
        <dbReference type="Pfam" id="PF20613"/>
    </source>
</evidence>
<reference evidence="2" key="1">
    <citation type="journal article" date="2014" name="Int. J. Syst. Evol. Microbiol.">
        <title>Complete genome sequence of Corynebacterium casei LMG S-19264T (=DSM 44701T), isolated from a smear-ripened cheese.</title>
        <authorList>
            <consortium name="US DOE Joint Genome Institute (JGI-PGF)"/>
            <person name="Walter F."/>
            <person name="Albersmeier A."/>
            <person name="Kalinowski J."/>
            <person name="Ruckert C."/>
        </authorList>
    </citation>
    <scope>NUCLEOTIDE SEQUENCE</scope>
    <source>
        <strain evidence="2">KCTC 12988</strain>
    </source>
</reference>
<gene>
    <name evidence="2" type="ORF">GCM10007100_17920</name>
</gene>
<reference evidence="2" key="2">
    <citation type="submission" date="2020-09" db="EMBL/GenBank/DDBJ databases">
        <authorList>
            <person name="Sun Q."/>
            <person name="Kim S."/>
        </authorList>
    </citation>
    <scope>NUCLEOTIDE SEQUENCE</scope>
    <source>
        <strain evidence="2">KCTC 12988</strain>
    </source>
</reference>
<proteinExistence type="predicted"/>
<protein>
    <recommendedName>
        <fullName evidence="1">HipA-like kinase domain-containing protein</fullName>
    </recommendedName>
</protein>
<name>A0A918TMV1_9BACT</name>
<feature type="domain" description="HipA-like kinase" evidence="1">
    <location>
        <begin position="4"/>
        <end position="245"/>
    </location>
</feature>
<sequence>MKTITSILGRSAGGVSIRPFIGRSEGGEKFFLKPCGSLADSLIAEFIGSSLAQAVGLPVADFEIVMIPAKLARFSLKPDFSELSAGPAFASRALGDDYIDLTPDQLTFLDEQQLAELYLFDFWIRNSDRILGKQSGNPNALCSIVTKELAIIDHDNAFSPDFSPREHQSIHFATAQKKVWADRDKQEQWLEKVHPLISEQLPVYWSQLPKEWLFDHFEDSRTSLNIKNLQEQLSLPLLDKDAFWAHCFGT</sequence>
<evidence type="ECO:0000313" key="2">
    <source>
        <dbReference type="EMBL" id="GHC52036.1"/>
    </source>
</evidence>
<dbReference type="RefSeq" id="WP_189569592.1">
    <property type="nucleotide sequence ID" value="NZ_BMXI01000006.1"/>
</dbReference>
<dbReference type="Proteomes" id="UP000644507">
    <property type="component" value="Unassembled WGS sequence"/>
</dbReference>
<dbReference type="Pfam" id="PF20613">
    <property type="entry name" value="HipA_2"/>
    <property type="match status" value="1"/>
</dbReference>
<accession>A0A918TMV1</accession>
<dbReference type="EMBL" id="BMXI01000006">
    <property type="protein sequence ID" value="GHC52036.1"/>
    <property type="molecule type" value="Genomic_DNA"/>
</dbReference>